<evidence type="ECO:0008006" key="6">
    <source>
        <dbReference type="Google" id="ProtNLM"/>
    </source>
</evidence>
<dbReference type="CDD" id="cd00100">
    <property type="entry name" value="beta-trefoil_IL1"/>
    <property type="match status" value="1"/>
</dbReference>
<accession>A0ABD1JKU5</accession>
<dbReference type="Pfam" id="PF00340">
    <property type="entry name" value="IL1"/>
    <property type="match status" value="1"/>
</dbReference>
<dbReference type="GO" id="GO:0005576">
    <property type="term" value="C:extracellular region"/>
    <property type="evidence" value="ECO:0007669"/>
    <property type="project" value="UniProtKB-SubCell"/>
</dbReference>
<sequence length="305" mass="34067">MRRGDKLLKIDGKDLEDLSPEMFAELLSVGSPMLTVHQSSTDPSVGVSHREPGAMCPVTKEDTVLSFCLDISRDPNDCDSDEHVMVQSDCEEEDNILMVVEMLGTSMSVVRGRSCAHGETCKDCGGTDCSLDDVVVMSKKISLVSRGISGFLHDKVQENIALESLLTHLFVNCSGNQTQMKSKLAKISIYYYQSDHVDGPFKGVPVVLNFSGTDKFLRCSRHPDSHEVKVCVMPYDKSKLQCILKEDDQSLPFLFYMKAERDGARIFESAHCEGWFIHAAERSLKIKSQTQPDDSFFFIIRGKTF</sequence>
<evidence type="ECO:0000256" key="2">
    <source>
        <dbReference type="ARBA" id="ARBA00010448"/>
    </source>
</evidence>
<evidence type="ECO:0000256" key="3">
    <source>
        <dbReference type="ARBA" id="ARBA00022525"/>
    </source>
</evidence>
<dbReference type="Gene3D" id="2.80.10.50">
    <property type="match status" value="1"/>
</dbReference>
<keyword evidence="5" id="KW-1185">Reference proteome</keyword>
<protein>
    <recommendedName>
        <fullName evidence="6">Interleukin-1</fullName>
    </recommendedName>
</protein>
<name>A0ABD1JKU5_9TELE</name>
<evidence type="ECO:0000256" key="1">
    <source>
        <dbReference type="ARBA" id="ARBA00004613"/>
    </source>
</evidence>
<evidence type="ECO:0000313" key="5">
    <source>
        <dbReference type="Proteomes" id="UP001591681"/>
    </source>
</evidence>
<dbReference type="AlphaFoldDB" id="A0ABD1JKU5"/>
<keyword evidence="3" id="KW-0964">Secreted</keyword>
<comment type="subcellular location">
    <subcellularLocation>
        <location evidence="1">Secreted</location>
    </subcellularLocation>
</comment>
<dbReference type="SUPFAM" id="SSF50353">
    <property type="entry name" value="Cytokine"/>
    <property type="match status" value="1"/>
</dbReference>
<evidence type="ECO:0000313" key="4">
    <source>
        <dbReference type="EMBL" id="KAL2087769.1"/>
    </source>
</evidence>
<dbReference type="EMBL" id="JBHFQA010000014">
    <property type="protein sequence ID" value="KAL2087769.1"/>
    <property type="molecule type" value="Genomic_DNA"/>
</dbReference>
<proteinExistence type="inferred from homology"/>
<gene>
    <name evidence="4" type="ORF">ACEWY4_016597</name>
</gene>
<comment type="similarity">
    <text evidence="2">Belongs to the IL-1 family.</text>
</comment>
<dbReference type="InterPro" id="IPR000975">
    <property type="entry name" value="IL-1_fam"/>
</dbReference>
<dbReference type="InterPro" id="IPR008996">
    <property type="entry name" value="IL1/FGF"/>
</dbReference>
<dbReference type="Proteomes" id="UP001591681">
    <property type="component" value="Unassembled WGS sequence"/>
</dbReference>
<comment type="caution">
    <text evidence="4">The sequence shown here is derived from an EMBL/GenBank/DDBJ whole genome shotgun (WGS) entry which is preliminary data.</text>
</comment>
<organism evidence="4 5">
    <name type="scientific">Coilia grayii</name>
    <name type="common">Gray's grenadier anchovy</name>
    <dbReference type="NCBI Taxonomy" id="363190"/>
    <lineage>
        <taxon>Eukaryota</taxon>
        <taxon>Metazoa</taxon>
        <taxon>Chordata</taxon>
        <taxon>Craniata</taxon>
        <taxon>Vertebrata</taxon>
        <taxon>Euteleostomi</taxon>
        <taxon>Actinopterygii</taxon>
        <taxon>Neopterygii</taxon>
        <taxon>Teleostei</taxon>
        <taxon>Clupei</taxon>
        <taxon>Clupeiformes</taxon>
        <taxon>Clupeoidei</taxon>
        <taxon>Engraulidae</taxon>
        <taxon>Coilinae</taxon>
        <taxon>Coilia</taxon>
    </lineage>
</organism>
<reference evidence="4 5" key="1">
    <citation type="submission" date="2024-09" db="EMBL/GenBank/DDBJ databases">
        <title>A chromosome-level genome assembly of Gray's grenadier anchovy, Coilia grayii.</title>
        <authorList>
            <person name="Fu Z."/>
        </authorList>
    </citation>
    <scope>NUCLEOTIDE SEQUENCE [LARGE SCALE GENOMIC DNA]</scope>
    <source>
        <strain evidence="4">G4</strain>
        <tissue evidence="4">Muscle</tissue>
    </source>
</reference>